<organism evidence="2 3">
    <name type="scientific">Maribacter algarum</name>
    <name type="common">ex Zhang et al. 2020</name>
    <dbReference type="NCBI Taxonomy" id="2578118"/>
    <lineage>
        <taxon>Bacteria</taxon>
        <taxon>Pseudomonadati</taxon>
        <taxon>Bacteroidota</taxon>
        <taxon>Flavobacteriia</taxon>
        <taxon>Flavobacteriales</taxon>
        <taxon>Flavobacteriaceae</taxon>
        <taxon>Maribacter</taxon>
    </lineage>
</organism>
<dbReference type="EMBL" id="VATY01000002">
    <property type="protein sequence ID" value="TMM57383.1"/>
    <property type="molecule type" value="Genomic_DNA"/>
</dbReference>
<keyword evidence="1" id="KW-1133">Transmembrane helix</keyword>
<feature type="transmembrane region" description="Helical" evidence="1">
    <location>
        <begin position="58"/>
        <end position="80"/>
    </location>
</feature>
<evidence type="ECO:0000256" key="1">
    <source>
        <dbReference type="SAM" id="Phobius"/>
    </source>
</evidence>
<dbReference type="AlphaFoldDB" id="A0A5S3PTY3"/>
<gene>
    <name evidence="2" type="ORF">FEE95_12930</name>
</gene>
<proteinExistence type="predicted"/>
<feature type="transmembrane region" description="Helical" evidence="1">
    <location>
        <begin position="12"/>
        <end position="33"/>
    </location>
</feature>
<evidence type="ECO:0008006" key="4">
    <source>
        <dbReference type="Google" id="ProtNLM"/>
    </source>
</evidence>
<accession>A0A5S3PTY3</accession>
<reference evidence="2 3" key="1">
    <citation type="submission" date="2019-05" db="EMBL/GenBank/DDBJ databases">
        <authorList>
            <person name="Zhang J.-Y."/>
            <person name="Feg X."/>
            <person name="Du Z.-J."/>
        </authorList>
    </citation>
    <scope>NUCLEOTIDE SEQUENCE [LARGE SCALE GENOMIC DNA]</scope>
    <source>
        <strain evidence="2 3">RZ26</strain>
    </source>
</reference>
<evidence type="ECO:0000313" key="2">
    <source>
        <dbReference type="EMBL" id="TMM57383.1"/>
    </source>
</evidence>
<feature type="transmembrane region" description="Helical" evidence="1">
    <location>
        <begin position="120"/>
        <end position="139"/>
    </location>
</feature>
<keyword evidence="3" id="KW-1185">Reference proteome</keyword>
<name>A0A5S3PTY3_9FLAO</name>
<sequence>MSTNVKTKPPVWFWIVSVLALLWNLMGVGAYLADAYMKDEMMAAFTEAQKSIFENQPAWVTGAYAIAVFAGALGCIALLLRKKWAKPLFWLSIIAVISRTIYYFFRTNATEVFDMFQGTIMPILVIVIAGLLLIITKIASERNWIS</sequence>
<keyword evidence="1" id="KW-0812">Transmembrane</keyword>
<dbReference type="RefSeq" id="WP_138658375.1">
    <property type="nucleotide sequence ID" value="NZ_VATY01000002.1"/>
</dbReference>
<feature type="transmembrane region" description="Helical" evidence="1">
    <location>
        <begin position="87"/>
        <end position="105"/>
    </location>
</feature>
<comment type="caution">
    <text evidence="2">The sequence shown here is derived from an EMBL/GenBank/DDBJ whole genome shotgun (WGS) entry which is preliminary data.</text>
</comment>
<evidence type="ECO:0000313" key="3">
    <source>
        <dbReference type="Proteomes" id="UP000310314"/>
    </source>
</evidence>
<protein>
    <recommendedName>
        <fullName evidence="4">Sugar transporter</fullName>
    </recommendedName>
</protein>
<dbReference type="OrthoDB" id="1143964at2"/>
<keyword evidence="1" id="KW-0472">Membrane</keyword>
<dbReference type="Proteomes" id="UP000310314">
    <property type="component" value="Unassembled WGS sequence"/>
</dbReference>